<dbReference type="Proteomes" id="UP000054560">
    <property type="component" value="Unassembled WGS sequence"/>
</dbReference>
<organism evidence="2 3">
    <name type="scientific">Sphaeroforma arctica JP610</name>
    <dbReference type="NCBI Taxonomy" id="667725"/>
    <lineage>
        <taxon>Eukaryota</taxon>
        <taxon>Ichthyosporea</taxon>
        <taxon>Ichthyophonida</taxon>
        <taxon>Sphaeroforma</taxon>
    </lineage>
</organism>
<evidence type="ECO:0000256" key="1">
    <source>
        <dbReference type="SAM" id="MobiDB-lite"/>
    </source>
</evidence>
<proteinExistence type="predicted"/>
<sequence>MHALHKRQSRSPRMTQQLKMYGVASGSGISVRSVESTRRSTIPEKDPGPLHVDGSEQKFTPSISKMGSNNRTVSPRVVLQPGIPLQHFEPACISPRLGQGMLLNDPTRATSGTDIRKIGCTTDQGSSNCANMALSNLVVQFDVTRRGYGNSPSRGNTYPTSIATALSEARPAWSNSWASLLNGIQGPTDVDQRQ</sequence>
<dbReference type="AlphaFoldDB" id="A0A0L0G5F8"/>
<keyword evidence="3" id="KW-1185">Reference proteome</keyword>
<dbReference type="EMBL" id="KQ241791">
    <property type="protein sequence ID" value="KNC84051.1"/>
    <property type="molecule type" value="Genomic_DNA"/>
</dbReference>
<feature type="compositionally biased region" description="Basic and acidic residues" evidence="1">
    <location>
        <begin position="35"/>
        <end position="55"/>
    </location>
</feature>
<dbReference type="RefSeq" id="XP_014157953.1">
    <property type="nucleotide sequence ID" value="XM_014302478.1"/>
</dbReference>
<protein>
    <submittedName>
        <fullName evidence="2">Uncharacterized protein</fullName>
    </submittedName>
</protein>
<name>A0A0L0G5F8_9EUKA</name>
<reference evidence="2 3" key="1">
    <citation type="submission" date="2011-02" db="EMBL/GenBank/DDBJ databases">
        <title>The Genome Sequence of Sphaeroforma arctica JP610.</title>
        <authorList>
            <consortium name="The Broad Institute Genome Sequencing Platform"/>
            <person name="Russ C."/>
            <person name="Cuomo C."/>
            <person name="Young S.K."/>
            <person name="Zeng Q."/>
            <person name="Gargeya S."/>
            <person name="Alvarado L."/>
            <person name="Berlin A."/>
            <person name="Chapman S.B."/>
            <person name="Chen Z."/>
            <person name="Freedman E."/>
            <person name="Gellesch M."/>
            <person name="Goldberg J."/>
            <person name="Griggs A."/>
            <person name="Gujja S."/>
            <person name="Heilman E."/>
            <person name="Heiman D."/>
            <person name="Howarth C."/>
            <person name="Mehta T."/>
            <person name="Neiman D."/>
            <person name="Pearson M."/>
            <person name="Roberts A."/>
            <person name="Saif S."/>
            <person name="Shea T."/>
            <person name="Shenoy N."/>
            <person name="Sisk P."/>
            <person name="Stolte C."/>
            <person name="Sykes S."/>
            <person name="White J."/>
            <person name="Yandava C."/>
            <person name="Burger G."/>
            <person name="Gray M.W."/>
            <person name="Holland P.W.H."/>
            <person name="King N."/>
            <person name="Lang F.B.F."/>
            <person name="Roger A.J."/>
            <person name="Ruiz-Trillo I."/>
            <person name="Haas B."/>
            <person name="Nusbaum C."/>
            <person name="Birren B."/>
        </authorList>
    </citation>
    <scope>NUCLEOTIDE SEQUENCE [LARGE SCALE GENOMIC DNA]</scope>
    <source>
        <strain evidence="2 3">JP610</strain>
    </source>
</reference>
<dbReference type="GeneID" id="25904217"/>
<evidence type="ECO:0000313" key="3">
    <source>
        <dbReference type="Proteomes" id="UP000054560"/>
    </source>
</evidence>
<accession>A0A0L0G5F8</accession>
<feature type="region of interest" description="Disordered" evidence="1">
    <location>
        <begin position="21"/>
        <end position="55"/>
    </location>
</feature>
<gene>
    <name evidence="2" type="ORF">SARC_03713</name>
</gene>
<evidence type="ECO:0000313" key="2">
    <source>
        <dbReference type="EMBL" id="KNC84051.1"/>
    </source>
</evidence>